<evidence type="ECO:0000256" key="10">
    <source>
        <dbReference type="RuleBase" id="RU004182"/>
    </source>
</evidence>
<dbReference type="FunFam" id="1.10.579.10:FF:000003">
    <property type="entry name" value="Deoxyribodipyrimidine photo-lyase"/>
    <property type="match status" value="1"/>
</dbReference>
<evidence type="ECO:0000256" key="1">
    <source>
        <dbReference type="ARBA" id="ARBA00001932"/>
    </source>
</evidence>
<dbReference type="GO" id="GO:0071949">
    <property type="term" value="F:FAD binding"/>
    <property type="evidence" value="ECO:0007669"/>
    <property type="project" value="TreeGrafter"/>
</dbReference>
<dbReference type="InterPro" id="IPR002081">
    <property type="entry name" value="Cryptochrome/DNA_photolyase_1"/>
</dbReference>
<dbReference type="AlphaFoldDB" id="A0A3P3ERH5"/>
<dbReference type="RefSeq" id="WP_124958684.1">
    <property type="nucleotide sequence ID" value="NZ_RQXU01000006.1"/>
</dbReference>
<accession>A0A3P3ERH5</accession>
<dbReference type="Gene3D" id="1.25.40.80">
    <property type="match status" value="1"/>
</dbReference>
<dbReference type="GO" id="GO:0009416">
    <property type="term" value="P:response to light stimulus"/>
    <property type="evidence" value="ECO:0007669"/>
    <property type="project" value="TreeGrafter"/>
</dbReference>
<dbReference type="PRINTS" id="PR00147">
    <property type="entry name" value="DNAPHOTLYASE"/>
</dbReference>
<name>A0A3P3ERH5_9BURK</name>
<dbReference type="Proteomes" id="UP000271590">
    <property type="component" value="Unassembled WGS sequence"/>
</dbReference>
<proteinExistence type="inferred from homology"/>
<keyword evidence="6 10" id="KW-0157">Chromophore</keyword>
<evidence type="ECO:0000256" key="9">
    <source>
        <dbReference type="PIRSR" id="PIRSR602081-2"/>
    </source>
</evidence>
<evidence type="ECO:0000256" key="3">
    <source>
        <dbReference type="ARBA" id="ARBA00014046"/>
    </source>
</evidence>
<dbReference type="EMBL" id="RQXU01000006">
    <property type="protein sequence ID" value="RRH88412.1"/>
    <property type="molecule type" value="Genomic_DNA"/>
</dbReference>
<evidence type="ECO:0000256" key="8">
    <source>
        <dbReference type="PIRSR" id="PIRSR602081-1"/>
    </source>
</evidence>
<organism evidence="13 14">
    <name type="scientific">Variovorax beijingensis</name>
    <dbReference type="NCBI Taxonomy" id="2496117"/>
    <lineage>
        <taxon>Bacteria</taxon>
        <taxon>Pseudomonadati</taxon>
        <taxon>Pseudomonadota</taxon>
        <taxon>Betaproteobacteria</taxon>
        <taxon>Burkholderiales</taxon>
        <taxon>Comamonadaceae</taxon>
        <taxon>Variovorax</taxon>
    </lineage>
</organism>
<dbReference type="GO" id="GO:0003677">
    <property type="term" value="F:DNA binding"/>
    <property type="evidence" value="ECO:0007669"/>
    <property type="project" value="TreeGrafter"/>
</dbReference>
<dbReference type="EC" id="4.1.99.3" evidence="2"/>
<evidence type="ECO:0000256" key="4">
    <source>
        <dbReference type="ARBA" id="ARBA00022630"/>
    </source>
</evidence>
<comment type="caution">
    <text evidence="13">The sequence shown here is derived from an EMBL/GenBank/DDBJ whole genome shotgun (WGS) entry which is preliminary data.</text>
</comment>
<keyword evidence="5 8" id="KW-0274">FAD</keyword>
<dbReference type="InterPro" id="IPR005101">
    <property type="entry name" value="Cryptochr/Photolyase_FAD-bd"/>
</dbReference>
<dbReference type="Pfam" id="PF00875">
    <property type="entry name" value="DNA_photolyase"/>
    <property type="match status" value="1"/>
</dbReference>
<dbReference type="PROSITE" id="PS00691">
    <property type="entry name" value="DNA_PHOTOLYASES_1_2"/>
    <property type="match status" value="1"/>
</dbReference>
<comment type="cofactor">
    <cofactor evidence="8">
        <name>FAD</name>
        <dbReference type="ChEBI" id="CHEBI:57692"/>
    </cofactor>
    <text evidence="8">Binds 1 FAD per subunit.</text>
</comment>
<dbReference type="InterPro" id="IPR006050">
    <property type="entry name" value="DNA_photolyase_N"/>
</dbReference>
<dbReference type="SUPFAM" id="SSF48173">
    <property type="entry name" value="Cryptochrome/photolyase FAD-binding domain"/>
    <property type="match status" value="1"/>
</dbReference>
<feature type="domain" description="Photolyase/cryptochrome alpha/beta" evidence="12">
    <location>
        <begin position="13"/>
        <end position="142"/>
    </location>
</feature>
<feature type="site" description="Electron transfer via tryptophanyl radical" evidence="9">
    <location>
        <position position="322"/>
    </location>
</feature>
<feature type="binding site" evidence="8">
    <location>
        <position position="284"/>
    </location>
    <ligand>
        <name>FAD</name>
        <dbReference type="ChEBI" id="CHEBI:57692"/>
    </ligand>
</feature>
<feature type="site" description="Electron transfer via tryptophanyl radical" evidence="9">
    <location>
        <position position="378"/>
    </location>
</feature>
<protein>
    <recommendedName>
        <fullName evidence="3">Deoxyribodipyrimidine photo-lyase</fullName>
        <ecNumber evidence="2">4.1.99.3</ecNumber>
    </recommendedName>
</protein>
<dbReference type="PROSITE" id="PS51645">
    <property type="entry name" value="PHR_CRY_ALPHA_BETA"/>
    <property type="match status" value="1"/>
</dbReference>
<evidence type="ECO:0000313" key="13">
    <source>
        <dbReference type="EMBL" id="RRH88412.1"/>
    </source>
</evidence>
<evidence type="ECO:0000259" key="12">
    <source>
        <dbReference type="PROSITE" id="PS51645"/>
    </source>
</evidence>
<dbReference type="Pfam" id="PF03441">
    <property type="entry name" value="FAD_binding_7"/>
    <property type="match status" value="1"/>
</dbReference>
<feature type="binding site" evidence="8">
    <location>
        <position position="237"/>
    </location>
    <ligand>
        <name>FAD</name>
        <dbReference type="ChEBI" id="CHEBI:57692"/>
    </ligand>
</feature>
<comment type="similarity">
    <text evidence="10">Belongs to the DNA photolyase family.</text>
</comment>
<evidence type="ECO:0000256" key="5">
    <source>
        <dbReference type="ARBA" id="ARBA00022827"/>
    </source>
</evidence>
<dbReference type="InterPro" id="IPR014729">
    <property type="entry name" value="Rossmann-like_a/b/a_fold"/>
</dbReference>
<dbReference type="PANTHER" id="PTHR11455:SF9">
    <property type="entry name" value="CRYPTOCHROME CIRCADIAN CLOCK 5 ISOFORM X1"/>
    <property type="match status" value="1"/>
</dbReference>
<evidence type="ECO:0000256" key="7">
    <source>
        <dbReference type="ARBA" id="ARBA00033999"/>
    </source>
</evidence>
<evidence type="ECO:0000256" key="2">
    <source>
        <dbReference type="ARBA" id="ARBA00013149"/>
    </source>
</evidence>
<evidence type="ECO:0000313" key="14">
    <source>
        <dbReference type="Proteomes" id="UP000271590"/>
    </source>
</evidence>
<dbReference type="InterPro" id="IPR036134">
    <property type="entry name" value="Crypto/Photolyase_FAD-like_sf"/>
</dbReference>
<keyword evidence="13" id="KW-0456">Lyase</keyword>
<dbReference type="Gene3D" id="1.10.579.10">
    <property type="entry name" value="DNA Cyclobutane Dipyrimidine Photolyase, subunit A, domain 3"/>
    <property type="match status" value="1"/>
</dbReference>
<dbReference type="PANTHER" id="PTHR11455">
    <property type="entry name" value="CRYPTOCHROME"/>
    <property type="match status" value="1"/>
</dbReference>
<comment type="cofactor">
    <cofactor evidence="1">
        <name>(6R)-5,10-methylene-5,6,7,8-tetrahydrofolate</name>
        <dbReference type="ChEBI" id="CHEBI:15636"/>
    </cofactor>
</comment>
<dbReference type="Gene3D" id="3.40.50.620">
    <property type="entry name" value="HUPs"/>
    <property type="match status" value="1"/>
</dbReference>
<dbReference type="GO" id="GO:0003904">
    <property type="term" value="F:deoxyribodipyrimidine photo-lyase activity"/>
    <property type="evidence" value="ECO:0007669"/>
    <property type="project" value="UniProtKB-EC"/>
</dbReference>
<comment type="catalytic activity">
    <reaction evidence="7">
        <text>cyclobutadipyrimidine (in DNA) = 2 pyrimidine residues (in DNA).</text>
        <dbReference type="EC" id="4.1.99.3"/>
    </reaction>
</comment>
<dbReference type="SUPFAM" id="SSF52425">
    <property type="entry name" value="Cryptochrome/photolyase, N-terminal domain"/>
    <property type="match status" value="1"/>
</dbReference>
<reference evidence="13 14" key="1">
    <citation type="submission" date="2018-11" db="EMBL/GenBank/DDBJ databases">
        <title>The genome of Variovorax sp T529.</title>
        <authorList>
            <person name="Gao J."/>
        </authorList>
    </citation>
    <scope>NUCLEOTIDE SEQUENCE [LARGE SCALE GENOMIC DNA]</scope>
    <source>
        <strain evidence="13 14">T529</strain>
    </source>
</reference>
<evidence type="ECO:0000256" key="11">
    <source>
        <dbReference type="SAM" id="MobiDB-lite"/>
    </source>
</evidence>
<keyword evidence="4 8" id="KW-0285">Flavoprotein</keyword>
<sequence length="515" mass="57913">MPPILLAVDKTYPKGLMWFRRDLRVDDNAALYHALRACRQVVCVFVFDRAILDPLPRVDRRVEFIRESLVELEEELRALSGGLIVRHAHAIEEIPALAHSLDVQAVFANRDDEPDALARDAQVLGALANAGVSFYTYKDCTVFERDEVLNKTGQPYTVFTPYKRAWLAKVDAFFLKPYPVRSHADALAPPPAAHRTPVPSLEDLGFGRSNLSGLDIPTGSQGAATLFEDFFQRIDRYDAARNFPAVRGPSYLGVHLRFGTVSIRQLAGVAHQLFLQGDAGAAAWLGELIWREFHFQILVHFPHVHSGGESKSFRPAYDKIQWHHGKHADQLFEAWCQGRTGYPLVDAAMLQINQSGYMHNRLRMVVASFLCKDLGLDWRRGERYFALHLNDFELASNNGNWQWASSSGCDAQPWFRIFNPVTQSERFDPEGKFIRRYLPQLAGLSNAAIHAPWTASPVELEAAGIKLGETYPRPVVDHAEAREQTLRRYGAVRGADQPPLSGASARSPRRRRSAP</sequence>
<dbReference type="GO" id="GO:0000719">
    <property type="term" value="P:photoreactive repair"/>
    <property type="evidence" value="ECO:0007669"/>
    <property type="project" value="UniProtKB-ARBA"/>
</dbReference>
<dbReference type="InterPro" id="IPR018394">
    <property type="entry name" value="DNA_photolyase_1_CS_C"/>
</dbReference>
<feature type="site" description="Electron transfer via tryptophanyl radical" evidence="9">
    <location>
        <position position="401"/>
    </location>
</feature>
<evidence type="ECO:0000256" key="6">
    <source>
        <dbReference type="ARBA" id="ARBA00022991"/>
    </source>
</evidence>
<feature type="region of interest" description="Disordered" evidence="11">
    <location>
        <begin position="488"/>
        <end position="515"/>
    </location>
</feature>
<dbReference type="InterPro" id="IPR036155">
    <property type="entry name" value="Crypto/Photolyase_N_sf"/>
</dbReference>
<gene>
    <name evidence="13" type="ORF">EH244_12285</name>
</gene>